<dbReference type="EMBL" id="JROC01000024">
    <property type="protein sequence ID" value="KGL67343.1"/>
    <property type="molecule type" value="Genomic_DNA"/>
</dbReference>
<organism evidence="1 2">
    <name type="scientific">Limosilactobacillus mucosae</name>
    <name type="common">Lactobacillus mucosae</name>
    <dbReference type="NCBI Taxonomy" id="97478"/>
    <lineage>
        <taxon>Bacteria</taxon>
        <taxon>Bacillati</taxon>
        <taxon>Bacillota</taxon>
        <taxon>Bacilli</taxon>
        <taxon>Lactobacillales</taxon>
        <taxon>Lactobacillaceae</taxon>
        <taxon>Limosilactobacillus</taxon>
    </lineage>
</organism>
<comment type="caution">
    <text evidence="1">The sequence shown here is derived from an EMBL/GenBank/DDBJ whole genome shotgun (WGS) entry which is preliminary data.</text>
</comment>
<proteinExistence type="predicted"/>
<dbReference type="Proteomes" id="UP000030001">
    <property type="component" value="Unassembled WGS sequence"/>
</dbReference>
<protein>
    <submittedName>
        <fullName evidence="1">Uncharacterized protein</fullName>
    </submittedName>
</protein>
<dbReference type="AlphaFoldDB" id="A0A099YEJ1"/>
<reference evidence="1 2" key="1">
    <citation type="submission" date="2014-09" db="EMBL/GenBank/DDBJ databases">
        <title>Lactobacillus mucosae CRL573 Genome Sequencing.</title>
        <authorList>
            <person name="Bleckwedel J."/>
            <person name="Teran L.C."/>
            <person name="Bonacina J."/>
            <person name="Saavedra L."/>
            <person name="Mozzi F.B."/>
            <person name="Raya R.R."/>
        </authorList>
    </citation>
    <scope>NUCLEOTIDE SEQUENCE [LARGE SCALE GENOMIC DNA]</scope>
    <source>
        <strain evidence="1 2">CRL573</strain>
    </source>
</reference>
<dbReference type="RefSeq" id="WP_034539301.1">
    <property type="nucleotide sequence ID" value="NZ_JAQEVO010000006.1"/>
</dbReference>
<accession>A0A099YEJ1</accession>
<sequence length="129" mass="14802">MSKRQFRLINSISHRYLTIDDHILRTVDQKQALIVSEAVGRQLLKKVNRIAEALAQANGTAFNEYRLEEAPLATIRLGSEDLDALIETVQLLGCSYEEAATRIKHQKIRQDDQMAMHQYYGLSIPHKIR</sequence>
<gene>
    <name evidence="1" type="ORF">LX03_01960</name>
</gene>
<evidence type="ECO:0000313" key="2">
    <source>
        <dbReference type="Proteomes" id="UP000030001"/>
    </source>
</evidence>
<evidence type="ECO:0000313" key="1">
    <source>
        <dbReference type="EMBL" id="KGL67343.1"/>
    </source>
</evidence>
<name>A0A099YEJ1_LIMMU</name>